<feature type="domain" description="3-keto-alpha-glucoside-1,2-lyase/3-keto-2-hydroxy-glucal hydratase" evidence="1">
    <location>
        <begin position="5"/>
        <end position="198"/>
    </location>
</feature>
<proteinExistence type="predicted"/>
<dbReference type="Proteomes" id="UP001431217">
    <property type="component" value="Unassembled WGS sequence"/>
</dbReference>
<accession>A0ABT0MMB7</accession>
<gene>
    <name evidence="2" type="ORF">M2650_15455</name>
</gene>
<dbReference type="InterPro" id="IPR010496">
    <property type="entry name" value="AL/BT2_dom"/>
</dbReference>
<organism evidence="2 3">
    <name type="scientific">Luteimonas galliterrae</name>
    <dbReference type="NCBI Taxonomy" id="2940486"/>
    <lineage>
        <taxon>Bacteria</taxon>
        <taxon>Pseudomonadati</taxon>
        <taxon>Pseudomonadota</taxon>
        <taxon>Gammaproteobacteria</taxon>
        <taxon>Lysobacterales</taxon>
        <taxon>Lysobacteraceae</taxon>
        <taxon>Luteimonas</taxon>
    </lineage>
</organism>
<dbReference type="Gene3D" id="2.60.120.560">
    <property type="entry name" value="Exo-inulinase, domain 1"/>
    <property type="match status" value="1"/>
</dbReference>
<dbReference type="RefSeq" id="WP_249476041.1">
    <property type="nucleotide sequence ID" value="NZ_JAMBEP010000005.1"/>
</dbReference>
<evidence type="ECO:0000259" key="1">
    <source>
        <dbReference type="Pfam" id="PF06439"/>
    </source>
</evidence>
<evidence type="ECO:0000313" key="2">
    <source>
        <dbReference type="EMBL" id="MCL1636020.1"/>
    </source>
</evidence>
<dbReference type="EMBL" id="JAMBEP010000005">
    <property type="protein sequence ID" value="MCL1636020.1"/>
    <property type="molecule type" value="Genomic_DNA"/>
</dbReference>
<protein>
    <submittedName>
        <fullName evidence="2">DUF1080 domain-containing protein</fullName>
    </submittedName>
</protein>
<keyword evidence="3" id="KW-1185">Reference proteome</keyword>
<evidence type="ECO:0000313" key="3">
    <source>
        <dbReference type="Proteomes" id="UP001431217"/>
    </source>
</evidence>
<reference evidence="2 3" key="1">
    <citation type="submission" date="2022-05" db="EMBL/GenBank/DDBJ databases">
        <title>Luteimonas sp. SX5, whole genome shotgun sequencing project.</title>
        <authorList>
            <person name="Zhao G."/>
            <person name="Shen L."/>
        </authorList>
    </citation>
    <scope>NUCLEOTIDE SEQUENCE [LARGE SCALE GENOMIC DNA]</scope>
    <source>
        <strain evidence="2 3">SX5</strain>
    </source>
</reference>
<comment type="caution">
    <text evidence="2">The sequence shown here is derived from an EMBL/GenBank/DDBJ whole genome shotgun (WGS) entry which is preliminary data.</text>
</comment>
<name>A0ABT0MMB7_9GAMM</name>
<sequence>MQQDEWIPLFDGVSTQGWHNVGRDTLDSRWQAIDGTLALTAGGGGDIATDAEYGDFELELEWQVSPGGNSGIFYRAADRVPVWRTAPEMQVLDDAAAEDRHDPKHRAGSVYDVYAPSQPSARPAGEFNQMRIVARGGRVEHWLNGKLAARYDLDSDDWKRRVAASKFAAYPDFAVSRRGHIALQDHGDPVRFRNIRIRPLD</sequence>
<dbReference type="Pfam" id="PF06439">
    <property type="entry name" value="3keto-disac_hyd"/>
    <property type="match status" value="1"/>
</dbReference>